<keyword evidence="4 6" id="KW-1133">Transmembrane helix</keyword>
<dbReference type="GO" id="GO:0016020">
    <property type="term" value="C:membrane"/>
    <property type="evidence" value="ECO:0007669"/>
    <property type="project" value="UniProtKB-SubCell"/>
</dbReference>
<accession>A0A7X6GVF8</accession>
<dbReference type="RefSeq" id="WP_168621488.1">
    <property type="nucleotide sequence ID" value="NZ_JAAZQQ010000001.1"/>
</dbReference>
<evidence type="ECO:0000256" key="1">
    <source>
        <dbReference type="ARBA" id="ARBA00004141"/>
    </source>
</evidence>
<dbReference type="Proteomes" id="UP000526408">
    <property type="component" value="Unassembled WGS sequence"/>
</dbReference>
<evidence type="ECO:0000256" key="4">
    <source>
        <dbReference type="ARBA" id="ARBA00022989"/>
    </source>
</evidence>
<feature type="transmembrane region" description="Helical" evidence="6">
    <location>
        <begin position="69"/>
        <end position="91"/>
    </location>
</feature>
<dbReference type="Pfam" id="PF00892">
    <property type="entry name" value="EamA"/>
    <property type="match status" value="2"/>
</dbReference>
<dbReference type="InterPro" id="IPR000620">
    <property type="entry name" value="EamA_dom"/>
</dbReference>
<feature type="domain" description="EamA" evidence="7">
    <location>
        <begin position="150"/>
        <end position="279"/>
    </location>
</feature>
<gene>
    <name evidence="8" type="ORF">HCU73_00705</name>
</gene>
<evidence type="ECO:0000259" key="7">
    <source>
        <dbReference type="Pfam" id="PF00892"/>
    </source>
</evidence>
<comment type="subcellular location">
    <subcellularLocation>
        <location evidence="1">Membrane</location>
        <topology evidence="1">Multi-pass membrane protein</topology>
    </subcellularLocation>
</comment>
<feature type="transmembrane region" description="Helical" evidence="6">
    <location>
        <begin position="38"/>
        <end position="57"/>
    </location>
</feature>
<dbReference type="EMBL" id="JAAZQQ010000001">
    <property type="protein sequence ID" value="NKX43096.1"/>
    <property type="molecule type" value="Genomic_DNA"/>
</dbReference>
<feature type="domain" description="EamA" evidence="7">
    <location>
        <begin position="9"/>
        <end position="141"/>
    </location>
</feature>
<reference evidence="8 9" key="1">
    <citation type="submission" date="2020-04" db="EMBL/GenBank/DDBJ databases">
        <authorList>
            <person name="Yoon J."/>
        </authorList>
    </citation>
    <scope>NUCLEOTIDE SEQUENCE [LARGE SCALE GENOMIC DNA]</scope>
    <source>
        <strain evidence="8 9">KMU-115</strain>
    </source>
</reference>
<organism evidence="8 9">
    <name type="scientific">Roseicyclus persicicus</name>
    <dbReference type="NCBI Taxonomy" id="2650661"/>
    <lineage>
        <taxon>Bacteria</taxon>
        <taxon>Pseudomonadati</taxon>
        <taxon>Pseudomonadota</taxon>
        <taxon>Alphaproteobacteria</taxon>
        <taxon>Rhodobacterales</taxon>
        <taxon>Roseobacteraceae</taxon>
        <taxon>Roseicyclus</taxon>
    </lineage>
</organism>
<dbReference type="SUPFAM" id="SSF103481">
    <property type="entry name" value="Multidrug resistance efflux transporter EmrE"/>
    <property type="match status" value="2"/>
</dbReference>
<evidence type="ECO:0000256" key="6">
    <source>
        <dbReference type="SAM" id="Phobius"/>
    </source>
</evidence>
<name>A0A7X6GVF8_9RHOB</name>
<comment type="similarity">
    <text evidence="2">Belongs to the drug/metabolite transporter (DMT) superfamily. 10 TMS drug/metabolite exporter (DME) (TC 2.A.7.3) family.</text>
</comment>
<evidence type="ECO:0000256" key="3">
    <source>
        <dbReference type="ARBA" id="ARBA00022692"/>
    </source>
</evidence>
<feature type="transmembrane region" description="Helical" evidence="6">
    <location>
        <begin position="127"/>
        <end position="144"/>
    </location>
</feature>
<sequence length="321" mass="34362">MTDTSPILRGALLALLAFGIYATHDVIIKALGGTYSPVQTVFFSVLFGFPLVTLLLLRDRSEANLIPKHPLWTLVRTVAVVITGVTAFYAFSVLPLAQTYAILFAAPLLITLLAIPMLGERVGIRRGIAVVVGLAGVMVVLRPGAEPLTLGHLAALLSAFTGALGAVIMRKVGREERSVVLILYPMIGNFLFMGAALPFVYRPMPLIDLAGLAVIAALALVATHLVIRAYRAAPAVVVAPMQYSQILWATFYGVVLFDESLDLPTALGAGIIIASGVYIVLREGRVGVSRTTPVLRTRTRLGLPVSPRVSTLMRDREDPAE</sequence>
<protein>
    <submittedName>
        <fullName evidence="8">DMT family transporter</fullName>
    </submittedName>
</protein>
<evidence type="ECO:0000256" key="2">
    <source>
        <dbReference type="ARBA" id="ARBA00009853"/>
    </source>
</evidence>
<dbReference type="PANTHER" id="PTHR22911">
    <property type="entry name" value="ACYL-MALONYL CONDENSING ENZYME-RELATED"/>
    <property type="match status" value="1"/>
</dbReference>
<feature type="transmembrane region" description="Helical" evidence="6">
    <location>
        <begin position="234"/>
        <end position="257"/>
    </location>
</feature>
<feature type="transmembrane region" description="Helical" evidence="6">
    <location>
        <begin position="207"/>
        <end position="227"/>
    </location>
</feature>
<evidence type="ECO:0000256" key="5">
    <source>
        <dbReference type="ARBA" id="ARBA00023136"/>
    </source>
</evidence>
<feature type="transmembrane region" description="Helical" evidence="6">
    <location>
        <begin position="263"/>
        <end position="281"/>
    </location>
</feature>
<evidence type="ECO:0000313" key="8">
    <source>
        <dbReference type="EMBL" id="NKX43096.1"/>
    </source>
</evidence>
<dbReference type="AlphaFoldDB" id="A0A7X6GVF8"/>
<proteinExistence type="inferred from homology"/>
<feature type="transmembrane region" description="Helical" evidence="6">
    <location>
        <begin position="97"/>
        <end position="115"/>
    </location>
</feature>
<dbReference type="PANTHER" id="PTHR22911:SF6">
    <property type="entry name" value="SOLUTE CARRIER FAMILY 35 MEMBER G1"/>
    <property type="match status" value="1"/>
</dbReference>
<keyword evidence="3 6" id="KW-0812">Transmembrane</keyword>
<dbReference type="InterPro" id="IPR037185">
    <property type="entry name" value="EmrE-like"/>
</dbReference>
<evidence type="ECO:0000313" key="9">
    <source>
        <dbReference type="Proteomes" id="UP000526408"/>
    </source>
</evidence>
<feature type="transmembrane region" description="Helical" evidence="6">
    <location>
        <begin position="150"/>
        <end position="169"/>
    </location>
</feature>
<keyword evidence="5 6" id="KW-0472">Membrane</keyword>
<keyword evidence="9" id="KW-1185">Reference proteome</keyword>
<feature type="transmembrane region" description="Helical" evidence="6">
    <location>
        <begin position="181"/>
        <end position="201"/>
    </location>
</feature>
<comment type="caution">
    <text evidence="8">The sequence shown here is derived from an EMBL/GenBank/DDBJ whole genome shotgun (WGS) entry which is preliminary data.</text>
</comment>